<evidence type="ECO:0000313" key="2">
    <source>
        <dbReference type="EMBL" id="QHT28807.1"/>
    </source>
</evidence>
<reference evidence="2" key="1">
    <citation type="journal article" date="2020" name="Nature">
        <title>Giant virus diversity and host interactions through global metagenomics.</title>
        <authorList>
            <person name="Schulz F."/>
            <person name="Roux S."/>
            <person name="Paez-Espino D."/>
            <person name="Jungbluth S."/>
            <person name="Walsh D.A."/>
            <person name="Denef V.J."/>
            <person name="McMahon K.D."/>
            <person name="Konstantinidis K.T."/>
            <person name="Eloe-Fadrosh E.A."/>
            <person name="Kyrpides N.C."/>
            <person name="Woyke T."/>
        </authorList>
    </citation>
    <scope>NUCLEOTIDE SEQUENCE</scope>
    <source>
        <strain evidence="2">GVMAG-M-3300001351-8</strain>
    </source>
</reference>
<evidence type="ECO:0000256" key="1">
    <source>
        <dbReference type="SAM" id="MobiDB-lite"/>
    </source>
</evidence>
<organism evidence="2">
    <name type="scientific">viral metagenome</name>
    <dbReference type="NCBI Taxonomy" id="1070528"/>
    <lineage>
        <taxon>unclassified sequences</taxon>
        <taxon>metagenomes</taxon>
        <taxon>organismal metagenomes</taxon>
    </lineage>
</organism>
<name>A0A6C0EIA8_9ZZZZ</name>
<dbReference type="EMBL" id="MN738864">
    <property type="protein sequence ID" value="QHT28807.1"/>
    <property type="molecule type" value="Genomic_DNA"/>
</dbReference>
<proteinExistence type="predicted"/>
<feature type="compositionally biased region" description="Polar residues" evidence="1">
    <location>
        <begin position="174"/>
        <end position="184"/>
    </location>
</feature>
<accession>A0A6C0EIA8</accession>
<sequence>MATKRIINENSTGSEIMSEFKVFQQTVVTYIGSAANVIPVHQHPEHDFVFVTPEPSHPVAVAHWPEGCVGWWQLMQSREQLLDIIHACLGRSIWSMKLMDETLAVFTHILPTQPSSDSVVRHQTLRVFTGMSIDDMDDRARAEVLAADHFILGFNGKRADSARTNLFERPGSTATELLNPSDYSDSGRGGEFEPLQGSPPGIGQEWTWVPYSLDNEGNWLPTASDTIMREHPGPY</sequence>
<feature type="region of interest" description="Disordered" evidence="1">
    <location>
        <begin position="174"/>
        <end position="200"/>
    </location>
</feature>
<dbReference type="AlphaFoldDB" id="A0A6C0EIA8"/>
<protein>
    <submittedName>
        <fullName evidence="2">Uncharacterized protein</fullName>
    </submittedName>
</protein>